<keyword evidence="12 15" id="KW-0472">Membrane</keyword>
<feature type="transmembrane region" description="Helical" evidence="15">
    <location>
        <begin position="376"/>
        <end position="396"/>
    </location>
</feature>
<dbReference type="GO" id="GO:0004581">
    <property type="term" value="F:dolichyl-phosphate beta-glucosyltransferase activity"/>
    <property type="evidence" value="ECO:0007669"/>
    <property type="project" value="UniProtKB-EC"/>
</dbReference>
<dbReference type="EMBL" id="BLPG01000001">
    <property type="protein sequence ID" value="GFJ89203.1"/>
    <property type="molecule type" value="Genomic_DNA"/>
</dbReference>
<evidence type="ECO:0000259" key="17">
    <source>
        <dbReference type="Pfam" id="PF04138"/>
    </source>
</evidence>
<dbReference type="InterPro" id="IPR007267">
    <property type="entry name" value="GtrA_DPMS_TM"/>
</dbReference>
<dbReference type="InterPro" id="IPR035518">
    <property type="entry name" value="DPG_synthase"/>
</dbReference>
<evidence type="ECO:0000256" key="11">
    <source>
        <dbReference type="ARBA" id="ARBA00022989"/>
    </source>
</evidence>
<keyword evidence="11 15" id="KW-1133">Transmembrane helix</keyword>
<keyword evidence="6" id="KW-0328">Glycosyltransferase</keyword>
<evidence type="ECO:0000256" key="14">
    <source>
        <dbReference type="SAM" id="MobiDB-lite"/>
    </source>
</evidence>
<comment type="catalytic activity">
    <reaction evidence="13">
        <text>a di-trans,poly-cis-dolichyl phosphate + UDP-alpha-D-glucose = a di-trans,poly-cis-dolichyl beta-D-glucosyl phosphate + UDP</text>
        <dbReference type="Rhea" id="RHEA:15401"/>
        <dbReference type="Rhea" id="RHEA-COMP:19498"/>
        <dbReference type="Rhea" id="RHEA-COMP:19502"/>
        <dbReference type="ChEBI" id="CHEBI:57525"/>
        <dbReference type="ChEBI" id="CHEBI:57683"/>
        <dbReference type="ChEBI" id="CHEBI:58223"/>
        <dbReference type="ChEBI" id="CHEBI:58885"/>
        <dbReference type="EC" id="2.4.1.117"/>
    </reaction>
    <physiologicalReaction direction="left-to-right" evidence="13">
        <dbReference type="Rhea" id="RHEA:15402"/>
    </physiologicalReaction>
</comment>
<dbReference type="CDD" id="cd04188">
    <property type="entry name" value="DPG_synthase"/>
    <property type="match status" value="1"/>
</dbReference>
<comment type="similarity">
    <text evidence="4">Belongs to the glycosyltransferase 2 family.</text>
</comment>
<protein>
    <recommendedName>
        <fullName evidence="5">dolichyl-phosphate beta-glucosyltransferase</fullName>
        <ecNumber evidence="5">2.4.1.117</ecNumber>
    </recommendedName>
</protein>
<evidence type="ECO:0000256" key="13">
    <source>
        <dbReference type="ARBA" id="ARBA00045097"/>
    </source>
</evidence>
<dbReference type="Pfam" id="PF04138">
    <property type="entry name" value="GtrA_DPMS_TM"/>
    <property type="match status" value="1"/>
</dbReference>
<dbReference type="GO" id="GO:0006487">
    <property type="term" value="P:protein N-linked glycosylation"/>
    <property type="evidence" value="ECO:0007669"/>
    <property type="project" value="TreeGrafter"/>
</dbReference>
<feature type="domain" description="GtrA/DPMS transmembrane" evidence="17">
    <location>
        <begin position="284"/>
        <end position="402"/>
    </location>
</feature>
<keyword evidence="7 18" id="KW-0808">Transferase</keyword>
<dbReference type="InterPro" id="IPR001173">
    <property type="entry name" value="Glyco_trans_2-like"/>
</dbReference>
<dbReference type="SUPFAM" id="SSF53448">
    <property type="entry name" value="Nucleotide-diphospho-sugar transferases"/>
    <property type="match status" value="1"/>
</dbReference>
<comment type="pathway">
    <text evidence="3">Protein modification; protein glycosylation.</text>
</comment>
<evidence type="ECO:0000256" key="12">
    <source>
        <dbReference type="ARBA" id="ARBA00023136"/>
    </source>
</evidence>
<comment type="subcellular location">
    <subcellularLocation>
        <location evidence="2">Endoplasmic reticulum membrane</location>
        <topology evidence="2">Single-pass membrane protein</topology>
    </subcellularLocation>
    <subcellularLocation>
        <location evidence="1">Membrane</location>
        <topology evidence="1">Multi-pass membrane protein</topology>
    </subcellularLocation>
</comment>
<dbReference type="FunFam" id="3.90.550.10:FF:000131">
    <property type="entry name" value="Glycosyl transferase"/>
    <property type="match status" value="1"/>
</dbReference>
<evidence type="ECO:0000313" key="19">
    <source>
        <dbReference type="Proteomes" id="UP000482960"/>
    </source>
</evidence>
<dbReference type="GO" id="GO:0016020">
    <property type="term" value="C:membrane"/>
    <property type="evidence" value="ECO:0007669"/>
    <property type="project" value="UniProtKB-SubCell"/>
</dbReference>
<dbReference type="Proteomes" id="UP000482960">
    <property type="component" value="Unassembled WGS sequence"/>
</dbReference>
<evidence type="ECO:0000256" key="4">
    <source>
        <dbReference type="ARBA" id="ARBA00006739"/>
    </source>
</evidence>
<feature type="transmembrane region" description="Helical" evidence="15">
    <location>
        <begin position="348"/>
        <end position="370"/>
    </location>
</feature>
<dbReference type="PANTHER" id="PTHR10859">
    <property type="entry name" value="GLYCOSYL TRANSFERASE"/>
    <property type="match status" value="1"/>
</dbReference>
<evidence type="ECO:0000256" key="2">
    <source>
        <dbReference type="ARBA" id="ARBA00004389"/>
    </source>
</evidence>
<dbReference type="InterPro" id="IPR029044">
    <property type="entry name" value="Nucleotide-diphossugar_trans"/>
</dbReference>
<keyword evidence="19" id="KW-1185">Reference proteome</keyword>
<evidence type="ECO:0000256" key="1">
    <source>
        <dbReference type="ARBA" id="ARBA00004141"/>
    </source>
</evidence>
<evidence type="ECO:0000256" key="10">
    <source>
        <dbReference type="ARBA" id="ARBA00022968"/>
    </source>
</evidence>
<evidence type="ECO:0000256" key="9">
    <source>
        <dbReference type="ARBA" id="ARBA00022824"/>
    </source>
</evidence>
<gene>
    <name evidence="18" type="ORF">Prum_028450</name>
</gene>
<dbReference type="AlphaFoldDB" id="A0A6V8KVT5"/>
<evidence type="ECO:0000256" key="5">
    <source>
        <dbReference type="ARBA" id="ARBA00012583"/>
    </source>
</evidence>
<dbReference type="EC" id="2.4.1.117" evidence="5"/>
<sequence length="454" mass="47811">MTTATLAVDTAALTRDTAVLDVVIPVYNEERDLEPCVRRLHAHLSGTFPYPFRITIADNASTDTTLAVAAALSRELPGVAVVHLEQKGRGRALAAVWTHSDAPVLAYMDVDLSTDLKALLPLVAPLISGHSDLAIGSRLSPGSRVVRGAKREIISRGYNLLLRGTLAARFSDAQCGFKAIRKDVADRLLPLVQDTGWFFDTELLVLAERSGLRIHEVPVDWVDDPDSRVDIVATAIADVKGIWRLGRGLATGALPVADLRRQLGRQPAAPPAGVPNGLVRQLVRFAGVGVASTLAYLLIFWLLRGVAGAQGANLLALLITAIGNTAANRRLTFGVTGRGSAARHQAQGLVVFALGLALTSGSLATLAAAAPNAGRLVELTVLVAANLGATLLRFLLLRVWVFGRRAAEDTVSLPDGAALFDRRRHEPGPPPNLLAAGQTAPSGAAGQAHQASTA</sequence>
<proteinExistence type="inferred from homology"/>
<feature type="region of interest" description="Disordered" evidence="14">
    <location>
        <begin position="420"/>
        <end position="454"/>
    </location>
</feature>
<organism evidence="18 19">
    <name type="scientific">Phytohabitans rumicis</name>
    <dbReference type="NCBI Taxonomy" id="1076125"/>
    <lineage>
        <taxon>Bacteria</taxon>
        <taxon>Bacillati</taxon>
        <taxon>Actinomycetota</taxon>
        <taxon>Actinomycetes</taxon>
        <taxon>Micromonosporales</taxon>
        <taxon>Micromonosporaceae</taxon>
    </lineage>
</organism>
<feature type="domain" description="Glycosyltransferase 2-like" evidence="16">
    <location>
        <begin position="22"/>
        <end position="188"/>
    </location>
</feature>
<reference evidence="18 19" key="2">
    <citation type="submission" date="2020-03" db="EMBL/GenBank/DDBJ databases">
        <authorList>
            <person name="Ichikawa N."/>
            <person name="Kimura A."/>
            <person name="Kitahashi Y."/>
            <person name="Uohara A."/>
        </authorList>
    </citation>
    <scope>NUCLEOTIDE SEQUENCE [LARGE SCALE GENOMIC DNA]</scope>
    <source>
        <strain evidence="18 19">NBRC 108638</strain>
    </source>
</reference>
<keyword evidence="10" id="KW-0735">Signal-anchor</keyword>
<feature type="transmembrane region" description="Helical" evidence="15">
    <location>
        <begin position="282"/>
        <end position="303"/>
    </location>
</feature>
<evidence type="ECO:0000256" key="6">
    <source>
        <dbReference type="ARBA" id="ARBA00022676"/>
    </source>
</evidence>
<evidence type="ECO:0000256" key="8">
    <source>
        <dbReference type="ARBA" id="ARBA00022692"/>
    </source>
</evidence>
<dbReference type="GO" id="GO:0000271">
    <property type="term" value="P:polysaccharide biosynthetic process"/>
    <property type="evidence" value="ECO:0007669"/>
    <property type="project" value="InterPro"/>
</dbReference>
<accession>A0A6V8KVT5</accession>
<reference evidence="18 19" key="1">
    <citation type="submission" date="2020-03" db="EMBL/GenBank/DDBJ databases">
        <title>Whole genome shotgun sequence of Phytohabitans rumicis NBRC 108638.</title>
        <authorList>
            <person name="Komaki H."/>
            <person name="Tamura T."/>
        </authorList>
    </citation>
    <scope>NUCLEOTIDE SEQUENCE [LARGE SCALE GENOMIC DNA]</scope>
    <source>
        <strain evidence="18 19">NBRC 108638</strain>
    </source>
</reference>
<evidence type="ECO:0000313" key="18">
    <source>
        <dbReference type="EMBL" id="GFJ89203.1"/>
    </source>
</evidence>
<keyword evidence="9" id="KW-0256">Endoplasmic reticulum</keyword>
<evidence type="ECO:0000256" key="15">
    <source>
        <dbReference type="SAM" id="Phobius"/>
    </source>
</evidence>
<dbReference type="Pfam" id="PF00535">
    <property type="entry name" value="Glycos_transf_2"/>
    <property type="match status" value="1"/>
</dbReference>
<name>A0A6V8KVT5_9ACTN</name>
<comment type="caution">
    <text evidence="18">The sequence shown here is derived from an EMBL/GenBank/DDBJ whole genome shotgun (WGS) entry which is preliminary data.</text>
</comment>
<dbReference type="Gene3D" id="3.90.550.10">
    <property type="entry name" value="Spore Coat Polysaccharide Biosynthesis Protein SpsA, Chain A"/>
    <property type="match status" value="1"/>
</dbReference>
<keyword evidence="8 15" id="KW-0812">Transmembrane</keyword>
<feature type="transmembrane region" description="Helical" evidence="15">
    <location>
        <begin position="309"/>
        <end position="327"/>
    </location>
</feature>
<evidence type="ECO:0000259" key="16">
    <source>
        <dbReference type="Pfam" id="PF00535"/>
    </source>
</evidence>
<evidence type="ECO:0000256" key="3">
    <source>
        <dbReference type="ARBA" id="ARBA00004922"/>
    </source>
</evidence>
<dbReference type="PANTHER" id="PTHR10859:SF91">
    <property type="entry name" value="DOLICHYL-PHOSPHATE BETA-GLUCOSYLTRANSFERASE"/>
    <property type="match status" value="1"/>
</dbReference>
<evidence type="ECO:0000256" key="7">
    <source>
        <dbReference type="ARBA" id="ARBA00022679"/>
    </source>
</evidence>